<evidence type="ECO:0000256" key="1">
    <source>
        <dbReference type="ARBA" id="ARBA00004906"/>
    </source>
</evidence>
<evidence type="ECO:0000313" key="7">
    <source>
        <dbReference type="Proteomes" id="UP000509594"/>
    </source>
</evidence>
<feature type="domain" description="Carbohydrate-binding/sugar hydrolysis" evidence="5">
    <location>
        <begin position="517"/>
        <end position="684"/>
    </location>
</feature>
<keyword evidence="3" id="KW-0833">Ubl conjugation pathway</keyword>
<dbReference type="PANTHER" id="PTHR22990:SF15">
    <property type="entry name" value="F-BOX ONLY PROTEIN 10"/>
    <property type="match status" value="1"/>
</dbReference>
<evidence type="ECO:0000256" key="2">
    <source>
        <dbReference type="ARBA" id="ARBA00022737"/>
    </source>
</evidence>
<evidence type="ECO:0000259" key="5">
    <source>
        <dbReference type="SMART" id="SM00722"/>
    </source>
</evidence>
<dbReference type="InterPro" id="IPR012334">
    <property type="entry name" value="Pectin_lyas_fold"/>
</dbReference>
<feature type="domain" description="Carbohydrate-binding/sugar hydrolysis" evidence="5">
    <location>
        <begin position="348"/>
        <end position="504"/>
    </location>
</feature>
<dbReference type="OrthoDB" id="125881at2157"/>
<name>A0A7D5ECE3_9EURY</name>
<dbReference type="NCBIfam" id="TIGR03804">
    <property type="entry name" value="para_beta_helix"/>
    <property type="match status" value="11"/>
</dbReference>
<evidence type="ECO:0000256" key="3">
    <source>
        <dbReference type="ARBA" id="ARBA00022786"/>
    </source>
</evidence>
<reference evidence="6 7" key="1">
    <citation type="submission" date="2020-06" db="EMBL/GenBank/DDBJ databases">
        <title>Methanolobus halotolerans sp. nov., isolated from a saline lake Tus in Siberia.</title>
        <authorList>
            <person name="Shen Y."/>
            <person name="Chen S.-C."/>
            <person name="Lai M.-C."/>
            <person name="Huang H.-H."/>
            <person name="Chiu H.-H."/>
            <person name="Tang S.-L."/>
            <person name="Rogozin D.Y."/>
            <person name="Degermendzhy A.G."/>
        </authorList>
    </citation>
    <scope>NUCLEOTIDE SEQUENCE [LARGE SCALE GENOMIC DNA]</scope>
    <source>
        <strain evidence="6 7">DSM 21339</strain>
    </source>
</reference>
<dbReference type="SMART" id="SM00710">
    <property type="entry name" value="PbH1"/>
    <property type="match status" value="23"/>
</dbReference>
<dbReference type="InterPro" id="IPR006626">
    <property type="entry name" value="PbH1"/>
</dbReference>
<dbReference type="RefSeq" id="WP_176963919.1">
    <property type="nucleotide sequence ID" value="NZ_CP058215.1"/>
</dbReference>
<feature type="domain" description="Carbohydrate-binding/sugar hydrolysis" evidence="5">
    <location>
        <begin position="56"/>
        <end position="188"/>
    </location>
</feature>
<keyword evidence="7" id="KW-1185">Reference proteome</keyword>
<dbReference type="Proteomes" id="UP000509594">
    <property type="component" value="Chromosome"/>
</dbReference>
<evidence type="ECO:0000313" key="6">
    <source>
        <dbReference type="EMBL" id="QLC48856.1"/>
    </source>
</evidence>
<sequence>MTKITLRILKYSLFLLLLFSVIETASAAEITVGDGQEYTNITTAIANANNSDTIIVSDGTYTENIVVNKSVTIRSENGPDSTIVQAKSVDAHIFNVTASNVTISGFNVTGATNYTAIYMLSASNGNISNNEISENYCGINLARTNNTILTNNTVSSNEYGIYLWESINGTLQNNVMTSDNNNFGVSGSDLEHFLHDIDNSNLVDSKILYYLVNETGTQELPDSGQVYVINSVDVTIKDISVSNGYDGIAFAYTNNSRIENVTASGSDAGIYLFRSHSNIVDNNHASENYYGVYIEESDDNTLTSNEIISSTADGLILDLSNRSIVDNNTINASGDDGINIDGSRDNTISNNILNSNVDDGIDLDYSESNTVSNNIVNSSEDNGIDLGYSGNNTLRSNIILDNLGSGISLYQSGNNDLISNTATNNILHGIYLNISTYNTLIDNNASENSQNGIYLYNSSDYNTLNDNVASENDCGIYLSSSNNNSLTENTANNNPNVEIGSIDPKGIVSPNEFSRNYGNGIYLENSNDNTLDSNTAKYNRYNGIYLYESSNNDLDDNSANYHNQYGIFLQSSSNHNTLNGNTANGNELGIYLYSSVNNRLISNTASSNSQNYDMTSINPDLVVYPTAMATYPCGIGLLYSDNNTLTDNIANDNDLYGIYTYYADKNTLTGNTANTNSQAGIVIRSSKNNTLANNIASYSTGNYEMLRSIELNAVINRDAISATSYGIVFSGSANSTSTGDRSIGNDYEFHSEFSNNITVDKVILNDKSAQVSFVTDERLIQLNGTETNPYSLSGKANVNGYITMSTESIAPDIALSFPDNIITKFSYSDSGMSSSGESSIALYRLNNSSWVKVSDTTLNTNGNYVSANLTEFGTFGLFKDPEPESSGDGSSLMARIRSEGTITDIPVGNDGEVTGDTVVKSSDSTSTLTLYKGTKAVDPNGDPVNKIIVTTPASLPADTPREVVESGLYFDFGPDGTTFSQDVMITLDFNPEEFEGRSPVIYTYTSEDGWIALETTVDWENGRATAMINHFSLYALFGADAEEVQDTSVELASEDISSPAVVEEDTPAEDDDSSGYFLGIIGIVIILGAVIIFVKNQKDKEGL</sequence>
<dbReference type="EMBL" id="CP058215">
    <property type="protein sequence ID" value="QLC48856.1"/>
    <property type="molecule type" value="Genomic_DNA"/>
</dbReference>
<dbReference type="InterPro" id="IPR022441">
    <property type="entry name" value="Para_beta_helix_rpt-2"/>
</dbReference>
<dbReference type="AlphaFoldDB" id="A0A7D5ECE3"/>
<keyword evidence="2" id="KW-0677">Repeat</keyword>
<dbReference type="KEGG" id="mzi:HWN40_00470"/>
<keyword evidence="4" id="KW-1133">Transmembrane helix</keyword>
<comment type="pathway">
    <text evidence="1">Protein modification; protein ubiquitination.</text>
</comment>
<dbReference type="InterPro" id="IPR006633">
    <property type="entry name" value="Carb-bd_sugar_hydrolysis-dom"/>
</dbReference>
<keyword evidence="4" id="KW-0812">Transmembrane</keyword>
<dbReference type="InterPro" id="IPR007742">
    <property type="entry name" value="NosD_dom"/>
</dbReference>
<feature type="domain" description="Carbohydrate-binding/sugar hydrolysis" evidence="5">
    <location>
        <begin position="193"/>
        <end position="341"/>
    </location>
</feature>
<dbReference type="Pfam" id="PF13229">
    <property type="entry name" value="Beta_helix"/>
    <property type="match status" value="1"/>
</dbReference>
<dbReference type="Pfam" id="PF05048">
    <property type="entry name" value="NosD"/>
    <property type="match status" value="4"/>
</dbReference>
<protein>
    <submittedName>
        <fullName evidence="6">Right-handed parallel beta-helix repeat-containing protein</fullName>
    </submittedName>
</protein>
<dbReference type="PANTHER" id="PTHR22990">
    <property type="entry name" value="F-BOX ONLY PROTEIN"/>
    <property type="match status" value="1"/>
</dbReference>
<dbReference type="SMART" id="SM00722">
    <property type="entry name" value="CASH"/>
    <property type="match status" value="4"/>
</dbReference>
<dbReference type="InterPro" id="IPR011050">
    <property type="entry name" value="Pectin_lyase_fold/virulence"/>
</dbReference>
<organism evidence="6 7">
    <name type="scientific">Methanolobus zinderi</name>
    <dbReference type="NCBI Taxonomy" id="536044"/>
    <lineage>
        <taxon>Archaea</taxon>
        <taxon>Methanobacteriati</taxon>
        <taxon>Methanobacteriota</taxon>
        <taxon>Stenosarchaea group</taxon>
        <taxon>Methanomicrobia</taxon>
        <taxon>Methanosarcinales</taxon>
        <taxon>Methanosarcinaceae</taxon>
        <taxon>Methanolobus</taxon>
    </lineage>
</organism>
<gene>
    <name evidence="6" type="ORF">HWN40_00470</name>
</gene>
<dbReference type="Gene3D" id="2.160.20.10">
    <property type="entry name" value="Single-stranded right-handed beta-helix, Pectin lyase-like"/>
    <property type="match status" value="5"/>
</dbReference>
<keyword evidence="4" id="KW-0472">Membrane</keyword>
<evidence type="ECO:0000256" key="4">
    <source>
        <dbReference type="SAM" id="Phobius"/>
    </source>
</evidence>
<dbReference type="SUPFAM" id="SSF51126">
    <property type="entry name" value="Pectin lyase-like"/>
    <property type="match status" value="5"/>
</dbReference>
<proteinExistence type="predicted"/>
<accession>A0A7D5ECE3</accession>
<feature type="transmembrane region" description="Helical" evidence="4">
    <location>
        <begin position="1075"/>
        <end position="1094"/>
    </location>
</feature>
<dbReference type="GeneID" id="55820103"/>
<dbReference type="InterPro" id="IPR051550">
    <property type="entry name" value="SCF-Subunits/Alg-Epimerases"/>
</dbReference>
<dbReference type="InterPro" id="IPR039448">
    <property type="entry name" value="Beta_helix"/>
</dbReference>